<comment type="caution">
    <text evidence="1">The sequence shown here is derived from an EMBL/GenBank/DDBJ whole genome shotgun (WGS) entry which is preliminary data.</text>
</comment>
<dbReference type="RefSeq" id="WP_209286283.1">
    <property type="nucleotide sequence ID" value="NZ_JACVEW010000003.1"/>
</dbReference>
<name>A0ABS3Z7K8_9GAMM</name>
<evidence type="ECO:0000313" key="2">
    <source>
        <dbReference type="Proteomes" id="UP000810171"/>
    </source>
</evidence>
<evidence type="ECO:0000313" key="1">
    <source>
        <dbReference type="EMBL" id="MBP0047673.1"/>
    </source>
</evidence>
<protein>
    <submittedName>
        <fullName evidence="1">Uncharacterized protein</fullName>
    </submittedName>
</protein>
<reference evidence="1 2" key="1">
    <citation type="submission" date="2020-09" db="EMBL/GenBank/DDBJ databases">
        <authorList>
            <person name="Tanuku N.R.S."/>
        </authorList>
    </citation>
    <scope>NUCLEOTIDE SEQUENCE [LARGE SCALE GENOMIC DNA]</scope>
    <source>
        <strain evidence="1 2">AK62</strain>
    </source>
</reference>
<dbReference type="Proteomes" id="UP000810171">
    <property type="component" value="Unassembled WGS sequence"/>
</dbReference>
<dbReference type="EMBL" id="JACVEW010000003">
    <property type="protein sequence ID" value="MBP0047673.1"/>
    <property type="molecule type" value="Genomic_DNA"/>
</dbReference>
<keyword evidence="2" id="KW-1185">Reference proteome</keyword>
<organism evidence="1 2">
    <name type="scientific">Marinobacterium alkalitolerans</name>
    <dbReference type="NCBI Taxonomy" id="1542925"/>
    <lineage>
        <taxon>Bacteria</taxon>
        <taxon>Pseudomonadati</taxon>
        <taxon>Pseudomonadota</taxon>
        <taxon>Gammaproteobacteria</taxon>
        <taxon>Oceanospirillales</taxon>
        <taxon>Oceanospirillaceae</taxon>
        <taxon>Marinobacterium</taxon>
    </lineage>
</organism>
<sequence length="165" mass="18092">MTTQADRKTEILKMIAANPGITPGELVARSVTCNKAEVLKATLKALTKDDAFIMRTGLNDSSHYWLTERGTQEAKELGFEVSPLERECPEPAKPLPVVDSDKTSLEQALAQLGELVAEQPRPVNLHDLISFNRQGADLIQHQAPVPAAMMRSTANALERAYQQGQ</sequence>
<proteinExistence type="predicted"/>
<gene>
    <name evidence="1" type="ORF">H9C73_02905</name>
</gene>
<accession>A0ABS3Z7K8</accession>